<dbReference type="Gene3D" id="1.10.8.430">
    <property type="entry name" value="Helical domain of apoptotic protease-activating factors"/>
    <property type="match status" value="1"/>
</dbReference>
<feature type="domain" description="Disease resistance protein winged helix" evidence="13">
    <location>
        <begin position="744"/>
        <end position="809"/>
    </location>
</feature>
<dbReference type="Pfam" id="PF00931">
    <property type="entry name" value="NB-ARC"/>
    <property type="match status" value="1"/>
</dbReference>
<name>A0A8T0CRM8_CORYI</name>
<evidence type="ECO:0000256" key="10">
    <source>
        <dbReference type="SAM" id="MobiDB-lite"/>
    </source>
</evidence>
<feature type="compositionally biased region" description="Polar residues" evidence="10">
    <location>
        <begin position="94"/>
        <end position="113"/>
    </location>
</feature>
<dbReference type="SUPFAM" id="SSF52540">
    <property type="entry name" value="P-loop containing nucleoside triphosphate hydrolases"/>
    <property type="match status" value="1"/>
</dbReference>
<dbReference type="OrthoDB" id="1673139at2759"/>
<dbReference type="GO" id="GO:0006952">
    <property type="term" value="P:defense response"/>
    <property type="evidence" value="ECO:0007669"/>
    <property type="project" value="UniProtKB-KW"/>
</dbReference>
<dbReference type="Gramene" id="rna-gnl|WGS:JABURB|Cocit.L5630.1">
    <property type="protein sequence ID" value="cds-KAF7850297.1"/>
    <property type="gene ID" value="gene-BT93_L5630"/>
</dbReference>
<dbReference type="InterPro" id="IPR003591">
    <property type="entry name" value="Leu-rich_rpt_typical-subtyp"/>
</dbReference>
<evidence type="ECO:0000256" key="6">
    <source>
        <dbReference type="ARBA" id="ARBA00022771"/>
    </source>
</evidence>
<dbReference type="InterPro" id="IPR058922">
    <property type="entry name" value="WHD_DRP"/>
</dbReference>
<keyword evidence="8" id="KW-0862">Zinc</keyword>
<evidence type="ECO:0000256" key="4">
    <source>
        <dbReference type="ARBA" id="ARBA00022737"/>
    </source>
</evidence>
<dbReference type="SMART" id="SM00369">
    <property type="entry name" value="LRR_TYP"/>
    <property type="match status" value="2"/>
</dbReference>
<feature type="domain" description="NB-ARC" evidence="11">
    <location>
        <begin position="528"/>
        <end position="597"/>
    </location>
</feature>
<evidence type="ECO:0000256" key="3">
    <source>
        <dbReference type="ARBA" id="ARBA00022723"/>
    </source>
</evidence>
<dbReference type="PANTHER" id="PTHR33463:SF179">
    <property type="entry name" value="NB-ARC DOMAIN-CONTAINING PROTEIN"/>
    <property type="match status" value="1"/>
</dbReference>
<sequence>MPKEKDQFWRHVIFLNNRNSKWRCNFCGQEHGGGVTRIKAHLAGIPRFGIKGCERVDIDVKAEARDVLMAKKVMDSSDRSAYEERILGNIRAAPTSTSHPPNLDGGTNLQFPQSVPPLTPQSRELMEHMVQEVTAGNIANLPLDESLDFETSNAQQNPSAPLPSPYRQLLDNTFQNELQGSILPGHVASDTQLTNMATTNTPQHSNQPDQSFHRQCGHGTDLSPPRVSMDIEPPIPSTPSNEPLIFEPLNFPLQIPEDVLNTMGPSTSQECGMQTNSFPQRDLWGIYTPIILQPTGEPHFFEETPVDLQVLEGGANIAGPSSPQALVPPQHQSVPHQSIHHERRTAQQNLTMPSSSSWKNHLVTCQMDINQSILSSSQAPNNAPLAPHIPTCETELDMNKGAPITSHPNIENNFEENTALQRRLKRLFSKEANIRDELEFAASLYLKKQRKEVANWLADVKKLRNNFHSIEVASEGCLPPHQQVDILVREAEELIRQGEFPKGIFEPKESKVSKLLERKLVGKAFQRNTAKILEYLVGNQISQLGIYGMGGVGKTTLMVHIHNRLREEAIYGNVLWITVSQDFNTQRLQDDIWNELNLGILSEKDVGIPIRADEIKLVLTTRSFDVCCQMHCQEKIKIEPLSYEEAESLFLEELGSEVALNLETKVVVKSIVKECAGLPLGLITMARSMRGVTDVFEWKDSLVKLRESDMGQTDMERKVLMILKFSYDRLGNHEVQQCFLSCALYPEDRLIDKFKLIEFFIDQGLIGGLNTREKQYDRGLTILNKLENVCLLEGHGNEMKMHDLIRDMALHIMSVTSIVKAGKSLMRIPPEEYWTDGLEKVSLMQSYIKEFPLNMSPNCPKLSTFLLNCSLSCDVVIPDSFFKQLWGLKVLNLSNCQLREVPNSISDLVNLRALLLRECVELCCIPYLGKLRSLRKLDIRGRVNLEVLKGLEMLVNLRYLDLADTCIKRLPKGTLGDMLNLQYLKVQEVNGEDITKLLSLETLECCSRDVDDFNKCVRLIKQSSLRYYKLYVYGKSSTIYAKVSHDDKFGDDERIVDIYEYSHAIVSVGGEITGICILIPQDVQTLKMIKCDGTTNLTNMGPLENLELLDVGEWKNLRVLCGGEEEEVINVLDSLAPTATPLLFPSLRELLIGRCQKLKYLFGHRSKFCLPHLRVIKISECKEMVGITTKVTSPPPHWLPAFPSLEVIVVDSCDKMKKVVEFEWLPHFPNLKDIAVYYCENMEEIIGGPPPYMPIEEISLESLKVHSCDNMRKLFPRVAKPSSKSWKDRSQVLPGNGGNYKRSETRPRRKHNDSSKQHPFILPLKLLELRCLPQLKSICGVPIYCNSMEVIVVSTCPELNRIPLQLQLRNIEDLPYIEVEDEEKWESLRWDDPNAQAILQPYLIFRGSTCVLRGHRSH</sequence>
<keyword evidence="3" id="KW-0479">Metal-binding</keyword>
<dbReference type="InterPro" id="IPR002182">
    <property type="entry name" value="NB-ARC"/>
</dbReference>
<evidence type="ECO:0000259" key="13">
    <source>
        <dbReference type="Pfam" id="PF23559"/>
    </source>
</evidence>
<feature type="compositionally biased region" description="Polar residues" evidence="10">
    <location>
        <begin position="197"/>
        <end position="210"/>
    </location>
</feature>
<dbReference type="Pfam" id="PF02892">
    <property type="entry name" value="zf-BED"/>
    <property type="match status" value="1"/>
</dbReference>
<keyword evidence="6" id="KW-0863">Zinc-finger</keyword>
<evidence type="ECO:0000256" key="2">
    <source>
        <dbReference type="ARBA" id="ARBA00022614"/>
    </source>
</evidence>
<accession>A0A8T0CRM8</accession>
<keyword evidence="5" id="KW-0547">Nucleotide-binding</keyword>
<feature type="compositionally biased region" description="Basic and acidic residues" evidence="10">
    <location>
        <begin position="1301"/>
        <end position="1316"/>
    </location>
</feature>
<feature type="region of interest" description="Disordered" evidence="10">
    <location>
        <begin position="197"/>
        <end position="224"/>
    </location>
</feature>
<keyword evidence="9" id="KW-0067">ATP-binding</keyword>
<dbReference type="Gene3D" id="1.10.10.10">
    <property type="entry name" value="Winged helix-like DNA-binding domain superfamily/Winged helix DNA-binding domain"/>
    <property type="match status" value="1"/>
</dbReference>
<comment type="similarity">
    <text evidence="1">Belongs to the disease resistance NB-LRR family.</text>
</comment>
<dbReference type="EMBL" id="MU089622">
    <property type="protein sequence ID" value="KAF7850297.1"/>
    <property type="molecule type" value="Genomic_DNA"/>
</dbReference>
<evidence type="ECO:0008006" key="16">
    <source>
        <dbReference type="Google" id="ProtNLM"/>
    </source>
</evidence>
<dbReference type="InterPro" id="IPR036388">
    <property type="entry name" value="WH-like_DNA-bd_sf"/>
</dbReference>
<evidence type="ECO:0000313" key="14">
    <source>
        <dbReference type="EMBL" id="KAF7850297.1"/>
    </source>
</evidence>
<dbReference type="InterPro" id="IPR027417">
    <property type="entry name" value="P-loop_NTPase"/>
</dbReference>
<dbReference type="InterPro" id="IPR050905">
    <property type="entry name" value="Plant_NBS-LRR"/>
</dbReference>
<dbReference type="SUPFAM" id="SSF52058">
    <property type="entry name" value="L domain-like"/>
    <property type="match status" value="1"/>
</dbReference>
<keyword evidence="2" id="KW-0433">Leucine-rich repeat</keyword>
<dbReference type="InterPro" id="IPR003656">
    <property type="entry name" value="Znf_BED"/>
</dbReference>
<evidence type="ECO:0000259" key="12">
    <source>
        <dbReference type="Pfam" id="PF02892"/>
    </source>
</evidence>
<evidence type="ECO:0000256" key="5">
    <source>
        <dbReference type="ARBA" id="ARBA00022741"/>
    </source>
</evidence>
<evidence type="ECO:0000256" key="1">
    <source>
        <dbReference type="ARBA" id="ARBA00008894"/>
    </source>
</evidence>
<dbReference type="GO" id="GO:0043531">
    <property type="term" value="F:ADP binding"/>
    <property type="evidence" value="ECO:0007669"/>
    <property type="project" value="InterPro"/>
</dbReference>
<dbReference type="PRINTS" id="PR00364">
    <property type="entry name" value="DISEASERSIST"/>
</dbReference>
<dbReference type="PANTHER" id="PTHR33463">
    <property type="entry name" value="NB-ARC DOMAIN-CONTAINING PROTEIN-RELATED"/>
    <property type="match status" value="1"/>
</dbReference>
<gene>
    <name evidence="14" type="ORF">BT93_L5630</name>
</gene>
<keyword evidence="15" id="KW-1185">Reference proteome</keyword>
<proteinExistence type="inferred from homology"/>
<dbReference type="Proteomes" id="UP000806378">
    <property type="component" value="Unassembled WGS sequence"/>
</dbReference>
<dbReference type="GO" id="GO:0003677">
    <property type="term" value="F:DNA binding"/>
    <property type="evidence" value="ECO:0007669"/>
    <property type="project" value="InterPro"/>
</dbReference>
<evidence type="ECO:0000256" key="7">
    <source>
        <dbReference type="ARBA" id="ARBA00022821"/>
    </source>
</evidence>
<feature type="region of interest" description="Disordered" evidence="10">
    <location>
        <begin position="92"/>
        <end position="119"/>
    </location>
</feature>
<protein>
    <recommendedName>
        <fullName evidence="16">NB-ARC domain-containing protein</fullName>
    </recommendedName>
</protein>
<feature type="domain" description="BED-type" evidence="12">
    <location>
        <begin position="7"/>
        <end position="42"/>
    </location>
</feature>
<evidence type="ECO:0000259" key="11">
    <source>
        <dbReference type="Pfam" id="PF00931"/>
    </source>
</evidence>
<evidence type="ECO:0000313" key="15">
    <source>
        <dbReference type="Proteomes" id="UP000806378"/>
    </source>
</evidence>
<feature type="region of interest" description="Disordered" evidence="10">
    <location>
        <begin position="1282"/>
        <end position="1317"/>
    </location>
</feature>
<evidence type="ECO:0000256" key="9">
    <source>
        <dbReference type="ARBA" id="ARBA00022840"/>
    </source>
</evidence>
<keyword evidence="4" id="KW-0677">Repeat</keyword>
<comment type="caution">
    <text evidence="14">The sequence shown here is derived from an EMBL/GenBank/DDBJ whole genome shotgun (WGS) entry which is preliminary data.</text>
</comment>
<organism evidence="14 15">
    <name type="scientific">Corymbia citriodora subsp. variegata</name>
    <dbReference type="NCBI Taxonomy" id="360336"/>
    <lineage>
        <taxon>Eukaryota</taxon>
        <taxon>Viridiplantae</taxon>
        <taxon>Streptophyta</taxon>
        <taxon>Embryophyta</taxon>
        <taxon>Tracheophyta</taxon>
        <taxon>Spermatophyta</taxon>
        <taxon>Magnoliopsida</taxon>
        <taxon>eudicotyledons</taxon>
        <taxon>Gunneridae</taxon>
        <taxon>Pentapetalae</taxon>
        <taxon>rosids</taxon>
        <taxon>malvids</taxon>
        <taxon>Myrtales</taxon>
        <taxon>Myrtaceae</taxon>
        <taxon>Myrtoideae</taxon>
        <taxon>Eucalypteae</taxon>
        <taxon>Corymbia</taxon>
    </lineage>
</organism>
<dbReference type="Gene3D" id="3.40.50.300">
    <property type="entry name" value="P-loop containing nucleotide triphosphate hydrolases"/>
    <property type="match status" value="1"/>
</dbReference>
<dbReference type="GO" id="GO:0008270">
    <property type="term" value="F:zinc ion binding"/>
    <property type="evidence" value="ECO:0007669"/>
    <property type="project" value="UniProtKB-KW"/>
</dbReference>
<dbReference type="Pfam" id="PF23559">
    <property type="entry name" value="WHD_DRP"/>
    <property type="match status" value="1"/>
</dbReference>
<dbReference type="InterPro" id="IPR042197">
    <property type="entry name" value="Apaf_helical"/>
</dbReference>
<dbReference type="Gene3D" id="3.80.10.10">
    <property type="entry name" value="Ribonuclease Inhibitor"/>
    <property type="match status" value="1"/>
</dbReference>
<keyword evidence="7" id="KW-0611">Plant defense</keyword>
<evidence type="ECO:0000256" key="8">
    <source>
        <dbReference type="ARBA" id="ARBA00022833"/>
    </source>
</evidence>
<dbReference type="InterPro" id="IPR032675">
    <property type="entry name" value="LRR_dom_sf"/>
</dbReference>
<reference evidence="14" key="1">
    <citation type="submission" date="2020-05" db="EMBL/GenBank/DDBJ databases">
        <title>WGS assembly of Corymbia citriodora subspecies variegata.</title>
        <authorList>
            <person name="Barry K."/>
            <person name="Hundley H."/>
            <person name="Shu S."/>
            <person name="Jenkins J."/>
            <person name="Grimwood J."/>
            <person name="Baten A."/>
        </authorList>
    </citation>
    <scope>NUCLEOTIDE SEQUENCE</scope>
    <source>
        <strain evidence="14">CV2-018</strain>
    </source>
</reference>
<dbReference type="GO" id="GO:0005524">
    <property type="term" value="F:ATP binding"/>
    <property type="evidence" value="ECO:0007669"/>
    <property type="project" value="UniProtKB-KW"/>
</dbReference>